<accession>A0A3B0XCS6</accession>
<sequence>MNSFLNILWGNLLLKKGPQDFPCSFVLMRLCLMVYFVTGLPRLLISVDFFQAVLIMALDIIVLLGFVYFCLRAFSKSERFTQSMTGFASVGVVFQLMVLPLLYVLNSDPEVAKTTPILPVLFLLFFSWNLTVYAHLFRESFGLRLPVAMILTICYIVISWFISTVFFPELA</sequence>
<feature type="transmembrane region" description="Helical" evidence="1">
    <location>
        <begin position="21"/>
        <end position="37"/>
    </location>
</feature>
<keyword evidence="1" id="KW-0472">Membrane</keyword>
<keyword evidence="1" id="KW-1133">Transmembrane helix</keyword>
<feature type="transmembrane region" description="Helical" evidence="1">
    <location>
        <begin position="49"/>
        <end position="71"/>
    </location>
</feature>
<dbReference type="EMBL" id="UOFH01000317">
    <property type="protein sequence ID" value="VAW65501.1"/>
    <property type="molecule type" value="Genomic_DNA"/>
</dbReference>
<feature type="transmembrane region" description="Helical" evidence="1">
    <location>
        <begin position="148"/>
        <end position="167"/>
    </location>
</feature>
<evidence type="ECO:0000313" key="2">
    <source>
        <dbReference type="EMBL" id="VAW65501.1"/>
    </source>
</evidence>
<reference evidence="2" key="1">
    <citation type="submission" date="2018-06" db="EMBL/GenBank/DDBJ databases">
        <authorList>
            <person name="Zhirakovskaya E."/>
        </authorList>
    </citation>
    <scope>NUCLEOTIDE SEQUENCE</scope>
</reference>
<gene>
    <name evidence="2" type="ORF">MNBD_GAMMA08-2138</name>
</gene>
<keyword evidence="1" id="KW-0812">Transmembrane</keyword>
<dbReference type="AlphaFoldDB" id="A0A3B0XCS6"/>
<evidence type="ECO:0008006" key="3">
    <source>
        <dbReference type="Google" id="ProtNLM"/>
    </source>
</evidence>
<protein>
    <recommendedName>
        <fullName evidence="3">Yip1 domain-containing protein</fullName>
    </recommendedName>
</protein>
<feature type="transmembrane region" description="Helical" evidence="1">
    <location>
        <begin position="117"/>
        <end position="136"/>
    </location>
</feature>
<feature type="transmembrane region" description="Helical" evidence="1">
    <location>
        <begin position="83"/>
        <end position="105"/>
    </location>
</feature>
<organism evidence="2">
    <name type="scientific">hydrothermal vent metagenome</name>
    <dbReference type="NCBI Taxonomy" id="652676"/>
    <lineage>
        <taxon>unclassified sequences</taxon>
        <taxon>metagenomes</taxon>
        <taxon>ecological metagenomes</taxon>
    </lineage>
</organism>
<name>A0A3B0XCS6_9ZZZZ</name>
<proteinExistence type="predicted"/>
<evidence type="ECO:0000256" key="1">
    <source>
        <dbReference type="SAM" id="Phobius"/>
    </source>
</evidence>